<sequence length="548" mass="57328">MCRDDTLSIQPLGDAALIVAPRGDASAGWAAAARAALLATPLAGVTDLTPAFGVLGVFYDPSAISSGPDESAMSVVRAWLRSSLGELSIGETNTARQIDIPVCYDADFGLDQDALAAHARLTRAEVIARHAAGDYVVGAIGFQPGFAYLTGLSPELHTPRRSSPRTRVAAGSVGIGGAYTGIYPAESPGGWNLIGRTPTGQYNASSSPDSLLKVSDRVRFIPISAEKYELLSRQAERTAPHAPNSARPALVRIVSPCPGLTLQGTPQQGQQHNGVSPGGPMDASSQRLANRLVGNPHDAKTVEATLIGPRMEALRDLSLGIAGATPLGFGGARRIELSAGGTIDLRTLAGGSRLYVATPGGFSALSGDTLFGINEQPPGCLQSNKSQRWSLNFSAFGIRDADGTVALRVLRGPQAEHFAAGAWRCLVTDVYRIGSHSDRAGIRCEGTPLLSDNVGAMPSQPVCHGALQVPPDGQPIILGADRFTLGGYPMIAAVVSADWPALGQLRPGDRVRFVETTLAAAERARHAAEAELNRLEAAIDLRRSHDTL</sequence>
<dbReference type="Gene3D" id="3.30.1360.40">
    <property type="match status" value="1"/>
</dbReference>
<feature type="domain" description="Carboxyltransferase" evidence="7">
    <location>
        <begin position="272"/>
        <end position="531"/>
    </location>
</feature>
<dbReference type="InterPro" id="IPR003778">
    <property type="entry name" value="CT_A_B"/>
</dbReference>
<organism evidence="8 9">
    <name type="scientific">Botrimarina hoheduenensis</name>
    <dbReference type="NCBI Taxonomy" id="2528000"/>
    <lineage>
        <taxon>Bacteria</taxon>
        <taxon>Pseudomonadati</taxon>
        <taxon>Planctomycetota</taxon>
        <taxon>Planctomycetia</taxon>
        <taxon>Pirellulales</taxon>
        <taxon>Lacipirellulaceae</taxon>
        <taxon>Botrimarina</taxon>
    </lineage>
</organism>
<evidence type="ECO:0000256" key="5">
    <source>
        <dbReference type="SAM" id="MobiDB-lite"/>
    </source>
</evidence>
<dbReference type="SMART" id="SM00797">
    <property type="entry name" value="AHS2"/>
    <property type="match status" value="1"/>
</dbReference>
<dbReference type="GO" id="GO:0016787">
    <property type="term" value="F:hydrolase activity"/>
    <property type="evidence" value="ECO:0007669"/>
    <property type="project" value="UniProtKB-KW"/>
</dbReference>
<comment type="caution">
    <text evidence="8">The sequence shown here is derived from an EMBL/GenBank/DDBJ whole genome shotgun (WGS) entry which is preliminary data.</text>
</comment>
<evidence type="ECO:0000256" key="3">
    <source>
        <dbReference type="ARBA" id="ARBA00022840"/>
    </source>
</evidence>
<keyword evidence="3" id="KW-0067">ATP-binding</keyword>
<feature type="coiled-coil region" evidence="4">
    <location>
        <begin position="511"/>
        <end position="538"/>
    </location>
</feature>
<dbReference type="AlphaFoldDB" id="A0A5C5VZ23"/>
<keyword evidence="4" id="KW-0175">Coiled coil</keyword>
<dbReference type="NCBIfam" id="TIGR00370">
    <property type="entry name" value="5-oxoprolinase subunit PxpB"/>
    <property type="match status" value="1"/>
</dbReference>
<dbReference type="Pfam" id="PF02626">
    <property type="entry name" value="CT_A_B"/>
    <property type="match status" value="2"/>
</dbReference>
<feature type="domain" description="Carboxyltransferase" evidence="6">
    <location>
        <begin position="7"/>
        <end position="212"/>
    </location>
</feature>
<dbReference type="OrthoDB" id="9782422at2"/>
<evidence type="ECO:0000313" key="8">
    <source>
        <dbReference type="EMBL" id="TWT43213.1"/>
    </source>
</evidence>
<dbReference type="InterPro" id="IPR003833">
    <property type="entry name" value="CT_C_D"/>
</dbReference>
<gene>
    <name evidence="8" type="primary">kipI</name>
    <name evidence="8" type="ORF">Pla111_21630</name>
</gene>
<evidence type="ECO:0000256" key="2">
    <source>
        <dbReference type="ARBA" id="ARBA00022801"/>
    </source>
</evidence>
<accession>A0A5C5VZ23</accession>
<evidence type="ECO:0000256" key="1">
    <source>
        <dbReference type="ARBA" id="ARBA00022741"/>
    </source>
</evidence>
<keyword evidence="2" id="KW-0378">Hydrolase</keyword>
<dbReference type="EMBL" id="SJPH01000004">
    <property type="protein sequence ID" value="TWT43213.1"/>
    <property type="molecule type" value="Genomic_DNA"/>
</dbReference>
<dbReference type="Proteomes" id="UP000318995">
    <property type="component" value="Unassembled WGS sequence"/>
</dbReference>
<dbReference type="Gene3D" id="2.40.100.10">
    <property type="entry name" value="Cyclophilin-like"/>
    <property type="match status" value="2"/>
</dbReference>
<dbReference type="SUPFAM" id="SSF50891">
    <property type="entry name" value="Cyclophilin-like"/>
    <property type="match status" value="2"/>
</dbReference>
<protein>
    <submittedName>
        <fullName evidence="8">Kinase A inhibitor</fullName>
    </submittedName>
</protein>
<feature type="region of interest" description="Disordered" evidence="5">
    <location>
        <begin position="257"/>
        <end position="284"/>
    </location>
</feature>
<reference evidence="8 9" key="1">
    <citation type="submission" date="2019-02" db="EMBL/GenBank/DDBJ databases">
        <title>Deep-cultivation of Planctomycetes and their phenomic and genomic characterization uncovers novel biology.</title>
        <authorList>
            <person name="Wiegand S."/>
            <person name="Jogler M."/>
            <person name="Boedeker C."/>
            <person name="Pinto D."/>
            <person name="Vollmers J."/>
            <person name="Rivas-Marin E."/>
            <person name="Kohn T."/>
            <person name="Peeters S.H."/>
            <person name="Heuer A."/>
            <person name="Rast P."/>
            <person name="Oberbeckmann S."/>
            <person name="Bunk B."/>
            <person name="Jeske O."/>
            <person name="Meyerdierks A."/>
            <person name="Storesund J.E."/>
            <person name="Kallscheuer N."/>
            <person name="Luecker S."/>
            <person name="Lage O.M."/>
            <person name="Pohl T."/>
            <person name="Merkel B.J."/>
            <person name="Hornburger P."/>
            <person name="Mueller R.-W."/>
            <person name="Bruemmer F."/>
            <person name="Labrenz M."/>
            <person name="Spormann A.M."/>
            <person name="Op Den Camp H."/>
            <person name="Overmann J."/>
            <person name="Amann R."/>
            <person name="Jetten M.S.M."/>
            <person name="Mascher T."/>
            <person name="Medema M.H."/>
            <person name="Devos D.P."/>
            <person name="Kaster A.-K."/>
            <person name="Ovreas L."/>
            <person name="Rohde M."/>
            <person name="Galperin M.Y."/>
            <person name="Jogler C."/>
        </authorList>
    </citation>
    <scope>NUCLEOTIDE SEQUENCE [LARGE SCALE GENOMIC DNA]</scope>
    <source>
        <strain evidence="8 9">Pla111</strain>
    </source>
</reference>
<dbReference type="PANTHER" id="PTHR34698">
    <property type="entry name" value="5-OXOPROLINASE SUBUNIT B"/>
    <property type="match status" value="1"/>
</dbReference>
<dbReference type="GO" id="GO:0005524">
    <property type="term" value="F:ATP binding"/>
    <property type="evidence" value="ECO:0007669"/>
    <property type="project" value="UniProtKB-KW"/>
</dbReference>
<keyword evidence="1" id="KW-0547">Nucleotide-binding</keyword>
<evidence type="ECO:0000259" key="6">
    <source>
        <dbReference type="SMART" id="SM00796"/>
    </source>
</evidence>
<dbReference type="InterPro" id="IPR010016">
    <property type="entry name" value="PxpB"/>
</dbReference>
<dbReference type="PANTHER" id="PTHR34698:SF2">
    <property type="entry name" value="5-OXOPROLINASE SUBUNIT B"/>
    <property type="match status" value="1"/>
</dbReference>
<feature type="compositionally biased region" description="Low complexity" evidence="5">
    <location>
        <begin position="258"/>
        <end position="271"/>
    </location>
</feature>
<proteinExistence type="predicted"/>
<keyword evidence="9" id="KW-1185">Reference proteome</keyword>
<dbReference type="RefSeq" id="WP_146574155.1">
    <property type="nucleotide sequence ID" value="NZ_SJPH01000004.1"/>
</dbReference>
<dbReference type="Pfam" id="PF02682">
    <property type="entry name" value="CT_C_D"/>
    <property type="match status" value="1"/>
</dbReference>
<dbReference type="SMART" id="SM00796">
    <property type="entry name" value="AHS1"/>
    <property type="match status" value="1"/>
</dbReference>
<name>A0A5C5VZ23_9BACT</name>
<dbReference type="InterPro" id="IPR029000">
    <property type="entry name" value="Cyclophilin-like_dom_sf"/>
</dbReference>
<evidence type="ECO:0000256" key="4">
    <source>
        <dbReference type="SAM" id="Coils"/>
    </source>
</evidence>
<dbReference type="SUPFAM" id="SSF160467">
    <property type="entry name" value="PH0987 N-terminal domain-like"/>
    <property type="match status" value="1"/>
</dbReference>
<evidence type="ECO:0000259" key="7">
    <source>
        <dbReference type="SMART" id="SM00797"/>
    </source>
</evidence>
<evidence type="ECO:0000313" key="9">
    <source>
        <dbReference type="Proteomes" id="UP000318995"/>
    </source>
</evidence>